<protein>
    <submittedName>
        <fullName evidence="2">Uncharacterized protein</fullName>
    </submittedName>
</protein>
<dbReference type="PANTHER" id="PTHR22943:SF248">
    <property type="entry name" value="SEVEN TM RECEPTOR"/>
    <property type="match status" value="1"/>
</dbReference>
<feature type="transmembrane region" description="Helical" evidence="1">
    <location>
        <begin position="21"/>
        <end position="44"/>
    </location>
</feature>
<keyword evidence="3" id="KW-1185">Reference proteome</keyword>
<proteinExistence type="predicted"/>
<dbReference type="AlphaFoldDB" id="A0A9P1IZ80"/>
<keyword evidence="1" id="KW-0472">Membrane</keyword>
<evidence type="ECO:0000256" key="1">
    <source>
        <dbReference type="SAM" id="Phobius"/>
    </source>
</evidence>
<accession>A0A9P1IZ80</accession>
<dbReference type="Proteomes" id="UP001152747">
    <property type="component" value="Unassembled WGS sequence"/>
</dbReference>
<dbReference type="GO" id="GO:0038022">
    <property type="term" value="F:G protein-coupled olfactory receptor activity"/>
    <property type="evidence" value="ECO:0007669"/>
    <property type="project" value="TreeGrafter"/>
</dbReference>
<reference evidence="2" key="1">
    <citation type="submission" date="2022-11" db="EMBL/GenBank/DDBJ databases">
        <authorList>
            <person name="Kikuchi T."/>
        </authorList>
    </citation>
    <scope>NUCLEOTIDE SEQUENCE</scope>
    <source>
        <strain evidence="2">PS1010</strain>
    </source>
</reference>
<dbReference type="GO" id="GO:0005886">
    <property type="term" value="C:plasma membrane"/>
    <property type="evidence" value="ECO:0007669"/>
    <property type="project" value="TreeGrafter"/>
</dbReference>
<gene>
    <name evidence="2" type="ORF">CAMP_LOCUS15464</name>
</gene>
<keyword evidence="1" id="KW-0812">Transmembrane</keyword>
<dbReference type="GO" id="GO:0042048">
    <property type="term" value="P:olfactory behavior"/>
    <property type="evidence" value="ECO:0007669"/>
    <property type="project" value="TreeGrafter"/>
</dbReference>
<dbReference type="OrthoDB" id="5869258at2759"/>
<dbReference type="EMBL" id="CANHGI010000005">
    <property type="protein sequence ID" value="CAI5452827.1"/>
    <property type="molecule type" value="Genomic_DNA"/>
</dbReference>
<dbReference type="SUPFAM" id="SSF81321">
    <property type="entry name" value="Family A G protein-coupled receptor-like"/>
    <property type="match status" value="1"/>
</dbReference>
<dbReference type="Pfam" id="PF10326">
    <property type="entry name" value="7TM_GPCR_Str"/>
    <property type="match status" value="1"/>
</dbReference>
<evidence type="ECO:0000313" key="2">
    <source>
        <dbReference type="EMBL" id="CAI5452827.1"/>
    </source>
</evidence>
<name>A0A9P1IZ80_9PELO</name>
<dbReference type="PANTHER" id="PTHR22943">
    <property type="entry name" value="7-TRANSMEMBRANE DOMAIN RECEPTOR C.ELEGANS"/>
    <property type="match status" value="1"/>
</dbReference>
<comment type="caution">
    <text evidence="2">The sequence shown here is derived from an EMBL/GenBank/DDBJ whole genome shotgun (WGS) entry which is preliminary data.</text>
</comment>
<dbReference type="InterPro" id="IPR019428">
    <property type="entry name" value="7TM_GPCR_serpentine_rcpt_Str"/>
</dbReference>
<sequence length="107" mass="12225">MKKSSNTSRNTKNLQQQLFRALIIQTFIPLIPMYIPISILFTFPMIGYDIGQIGLIVPFTIALYPAIDPLPNMLIIKNYRTAVIQIFRKCFLWASSCKVDVTLNTIT</sequence>
<evidence type="ECO:0000313" key="3">
    <source>
        <dbReference type="Proteomes" id="UP001152747"/>
    </source>
</evidence>
<keyword evidence="1" id="KW-1133">Transmembrane helix</keyword>
<organism evidence="2 3">
    <name type="scientific">Caenorhabditis angaria</name>
    <dbReference type="NCBI Taxonomy" id="860376"/>
    <lineage>
        <taxon>Eukaryota</taxon>
        <taxon>Metazoa</taxon>
        <taxon>Ecdysozoa</taxon>
        <taxon>Nematoda</taxon>
        <taxon>Chromadorea</taxon>
        <taxon>Rhabditida</taxon>
        <taxon>Rhabditina</taxon>
        <taxon>Rhabditomorpha</taxon>
        <taxon>Rhabditoidea</taxon>
        <taxon>Rhabditidae</taxon>
        <taxon>Peloderinae</taxon>
        <taxon>Caenorhabditis</taxon>
    </lineage>
</organism>
<feature type="transmembrane region" description="Helical" evidence="1">
    <location>
        <begin position="50"/>
        <end position="67"/>
    </location>
</feature>